<dbReference type="Proteomes" id="UP000004994">
    <property type="component" value="Chromosome 3"/>
</dbReference>
<evidence type="ECO:0000313" key="2">
    <source>
        <dbReference type="Proteomes" id="UP000004994"/>
    </source>
</evidence>
<accession>A0A3Q7FIC8</accession>
<name>A0A3Q7FIC8_SOLLC</name>
<dbReference type="InParanoid" id="A0A3Q7FIC8"/>
<sequence>MIRFKQQHRINNPHGISIFCIHNMMIYVLLLDSTHYKIFFNNMIVFLKEIIRNTIFYHQSGFILATHTRFKPEVSLKSYHRTHSVPPYKIFCGLPFPRPFSTGSTKPFIFHLPLPQRSNKVTEFLFT</sequence>
<dbReference type="AlphaFoldDB" id="A0A3Q7FIC8"/>
<dbReference type="EnsemblPlants" id="Solyc03g062740.3.1">
    <property type="protein sequence ID" value="Solyc03g062740.3.1.1"/>
    <property type="gene ID" value="Solyc03g062740.3"/>
</dbReference>
<dbReference type="Gramene" id="Solyc03g062740.3.1">
    <property type="protein sequence ID" value="Solyc03g062740.3.1.1"/>
    <property type="gene ID" value="Solyc03g062740.3"/>
</dbReference>
<organism evidence="1">
    <name type="scientific">Solanum lycopersicum</name>
    <name type="common">Tomato</name>
    <name type="synonym">Lycopersicon esculentum</name>
    <dbReference type="NCBI Taxonomy" id="4081"/>
    <lineage>
        <taxon>Eukaryota</taxon>
        <taxon>Viridiplantae</taxon>
        <taxon>Streptophyta</taxon>
        <taxon>Embryophyta</taxon>
        <taxon>Tracheophyta</taxon>
        <taxon>Spermatophyta</taxon>
        <taxon>Magnoliopsida</taxon>
        <taxon>eudicotyledons</taxon>
        <taxon>Gunneridae</taxon>
        <taxon>Pentapetalae</taxon>
        <taxon>asterids</taxon>
        <taxon>lamiids</taxon>
        <taxon>Solanales</taxon>
        <taxon>Solanaceae</taxon>
        <taxon>Solanoideae</taxon>
        <taxon>Solaneae</taxon>
        <taxon>Solanum</taxon>
        <taxon>Solanum subgen. Lycopersicon</taxon>
    </lineage>
</organism>
<protein>
    <submittedName>
        <fullName evidence="1">Uncharacterized protein</fullName>
    </submittedName>
</protein>
<reference evidence="1" key="2">
    <citation type="submission" date="2019-01" db="UniProtKB">
        <authorList>
            <consortium name="EnsemblPlants"/>
        </authorList>
    </citation>
    <scope>IDENTIFICATION</scope>
    <source>
        <strain evidence="1">cv. Heinz 1706</strain>
    </source>
</reference>
<keyword evidence="2" id="KW-1185">Reference proteome</keyword>
<reference evidence="1" key="1">
    <citation type="journal article" date="2012" name="Nature">
        <title>The tomato genome sequence provides insights into fleshy fruit evolution.</title>
        <authorList>
            <consortium name="Tomato Genome Consortium"/>
        </authorList>
    </citation>
    <scope>NUCLEOTIDE SEQUENCE [LARGE SCALE GENOMIC DNA]</scope>
    <source>
        <strain evidence="1">cv. Heinz 1706</strain>
    </source>
</reference>
<evidence type="ECO:0000313" key="1">
    <source>
        <dbReference type="EnsemblPlants" id="Solyc03g062740.3.1.1"/>
    </source>
</evidence>
<proteinExistence type="predicted"/>